<dbReference type="Pfam" id="PF21321">
    <property type="entry name" value="HTH_66"/>
    <property type="match status" value="1"/>
</dbReference>
<reference evidence="3" key="1">
    <citation type="journal article" date="2019" name="Int. J. Syst. Evol. Microbiol.">
        <title>The Global Catalogue of Microorganisms (GCM) 10K type strain sequencing project: providing services to taxonomists for standard genome sequencing and annotation.</title>
        <authorList>
            <consortium name="The Broad Institute Genomics Platform"/>
            <consortium name="The Broad Institute Genome Sequencing Center for Infectious Disease"/>
            <person name="Wu L."/>
            <person name="Ma J."/>
        </authorList>
    </citation>
    <scope>NUCLEOTIDE SEQUENCE [LARGE SCALE GENOMIC DNA]</scope>
    <source>
        <strain evidence="3">JCM 18459</strain>
    </source>
</reference>
<evidence type="ECO:0000259" key="1">
    <source>
        <dbReference type="Pfam" id="PF21321"/>
    </source>
</evidence>
<dbReference type="EMBL" id="BAABKG010000001">
    <property type="protein sequence ID" value="GAA5143832.1"/>
    <property type="molecule type" value="Genomic_DNA"/>
</dbReference>
<evidence type="ECO:0000313" key="3">
    <source>
        <dbReference type="Proteomes" id="UP001500221"/>
    </source>
</evidence>
<protein>
    <submittedName>
        <fullName evidence="2">DUF433 domain-containing protein</fullName>
    </submittedName>
</protein>
<dbReference type="InterPro" id="IPR017277">
    <property type="entry name" value="VapB45-like"/>
</dbReference>
<dbReference type="PIRSF" id="PIRSF037738">
    <property type="entry name" value="UCP037738"/>
    <property type="match status" value="1"/>
</dbReference>
<organism evidence="2 3">
    <name type="scientific">Nocardioides marinquilinus</name>
    <dbReference type="NCBI Taxonomy" id="1210400"/>
    <lineage>
        <taxon>Bacteria</taxon>
        <taxon>Bacillati</taxon>
        <taxon>Actinomycetota</taxon>
        <taxon>Actinomycetes</taxon>
        <taxon>Propionibacteriales</taxon>
        <taxon>Nocardioidaceae</taxon>
        <taxon>Nocardioides</taxon>
    </lineage>
</organism>
<gene>
    <name evidence="2" type="ORF">GCM10023340_10180</name>
</gene>
<keyword evidence="3" id="KW-1185">Reference proteome</keyword>
<dbReference type="RefSeq" id="WP_345455178.1">
    <property type="nucleotide sequence ID" value="NZ_BAABKG010000001.1"/>
</dbReference>
<comment type="caution">
    <text evidence="2">The sequence shown here is derived from an EMBL/GenBank/DDBJ whole genome shotgun (WGS) entry which is preliminary data.</text>
</comment>
<evidence type="ECO:0000313" key="2">
    <source>
        <dbReference type="EMBL" id="GAA5143832.1"/>
    </source>
</evidence>
<proteinExistence type="predicted"/>
<dbReference type="InterPro" id="IPR048708">
    <property type="entry name" value="VapB45-like_HTH"/>
</dbReference>
<sequence>MTVVELEAAVDKFGAPLYTQAEAARFLALSETTFRNWARGYHAVVQGREVHGAAILSTVRRLSQRGPNIPFIGLAEGYALSAIRRTGVPMQRIRPALERLNQDFGLAHALASKKLYTDGAEVLFDYGEEAGGDEREAVRDLVVVRHGQHVFNEVVQDYLKQIQFGSDGFATAIPLPGFRKADLVADVGRSFGQPIFRRAGVRLEDAISLFKAERDIDVVSEEYGIPRAELEDALAVLVH</sequence>
<feature type="domain" description="Putative antitoxin VapB45-like DNA-binding HTH" evidence="1">
    <location>
        <begin position="16"/>
        <end position="97"/>
    </location>
</feature>
<accession>A0ABP9PGA3</accession>
<name>A0ABP9PGA3_9ACTN</name>
<dbReference type="Proteomes" id="UP001500221">
    <property type="component" value="Unassembled WGS sequence"/>
</dbReference>